<dbReference type="FunFam" id="2.60.40.60:FF:000015">
    <property type="entry name" value="FAT atypical cadherin 1"/>
    <property type="match status" value="1"/>
</dbReference>
<dbReference type="PROSITE" id="PS50268">
    <property type="entry name" value="CADHERIN_2"/>
    <property type="match status" value="6"/>
</dbReference>
<dbReference type="PANTHER" id="PTHR24026">
    <property type="entry name" value="FAT ATYPICAL CADHERIN-RELATED"/>
    <property type="match status" value="1"/>
</dbReference>
<dbReference type="InterPro" id="IPR015919">
    <property type="entry name" value="Cadherin-like_sf"/>
</dbReference>
<keyword evidence="4" id="KW-0677">Repeat</keyword>
<gene>
    <name evidence="10" type="ORF">SK128_012923</name>
</gene>
<feature type="domain" description="Cadherin" evidence="9">
    <location>
        <begin position="452"/>
        <end position="555"/>
    </location>
</feature>
<dbReference type="GO" id="GO:0005509">
    <property type="term" value="F:calcium ion binding"/>
    <property type="evidence" value="ECO:0007669"/>
    <property type="project" value="UniProtKB-UniRule"/>
</dbReference>
<dbReference type="GO" id="GO:0007156">
    <property type="term" value="P:homophilic cell adhesion via plasma membrane adhesion molecules"/>
    <property type="evidence" value="ECO:0007669"/>
    <property type="project" value="InterPro"/>
</dbReference>
<evidence type="ECO:0000256" key="6">
    <source>
        <dbReference type="ARBA" id="ARBA00022989"/>
    </source>
</evidence>
<evidence type="ECO:0000313" key="10">
    <source>
        <dbReference type="EMBL" id="KAK7079948.1"/>
    </source>
</evidence>
<dbReference type="InterPro" id="IPR020894">
    <property type="entry name" value="Cadherin_CS"/>
</dbReference>
<evidence type="ECO:0000256" key="2">
    <source>
        <dbReference type="ARBA" id="ARBA00022692"/>
    </source>
</evidence>
<comment type="subcellular location">
    <subcellularLocation>
        <location evidence="1">Membrane</location>
        <topology evidence="1">Single-pass membrane protein</topology>
    </subcellularLocation>
</comment>
<proteinExistence type="predicted"/>
<evidence type="ECO:0000256" key="4">
    <source>
        <dbReference type="ARBA" id="ARBA00022737"/>
    </source>
</evidence>
<dbReference type="Gene3D" id="2.60.40.60">
    <property type="entry name" value="Cadherins"/>
    <property type="match status" value="7"/>
</dbReference>
<name>A0AAN8XGJ6_HALRR</name>
<accession>A0AAN8XGJ6</accession>
<dbReference type="PRINTS" id="PR00205">
    <property type="entry name" value="CADHERIN"/>
</dbReference>
<comment type="caution">
    <text evidence="10">The sequence shown here is derived from an EMBL/GenBank/DDBJ whole genome shotgun (WGS) entry which is preliminary data.</text>
</comment>
<dbReference type="InterPro" id="IPR002126">
    <property type="entry name" value="Cadherin-like_dom"/>
</dbReference>
<evidence type="ECO:0000313" key="11">
    <source>
        <dbReference type="Proteomes" id="UP001381693"/>
    </source>
</evidence>
<dbReference type="SUPFAM" id="SSF49313">
    <property type="entry name" value="Cadherin-like"/>
    <property type="match status" value="7"/>
</dbReference>
<dbReference type="PROSITE" id="PS00232">
    <property type="entry name" value="CADHERIN_1"/>
    <property type="match status" value="2"/>
</dbReference>
<evidence type="ECO:0000256" key="1">
    <source>
        <dbReference type="ARBA" id="ARBA00004167"/>
    </source>
</evidence>
<feature type="domain" description="Cadherin" evidence="9">
    <location>
        <begin position="16"/>
        <end position="112"/>
    </location>
</feature>
<feature type="domain" description="Cadherin" evidence="9">
    <location>
        <begin position="122"/>
        <end position="222"/>
    </location>
</feature>
<feature type="domain" description="Cadherin" evidence="9">
    <location>
        <begin position="223"/>
        <end position="333"/>
    </location>
</feature>
<keyword evidence="7" id="KW-0472">Membrane</keyword>
<evidence type="ECO:0000256" key="7">
    <source>
        <dbReference type="ARBA" id="ARBA00023136"/>
    </source>
</evidence>
<keyword evidence="5 8" id="KW-0106">Calcium</keyword>
<protein>
    <recommendedName>
        <fullName evidence="9">Cadherin domain-containing protein</fullName>
    </recommendedName>
</protein>
<dbReference type="EMBL" id="JAXCGZ010006243">
    <property type="protein sequence ID" value="KAK7079948.1"/>
    <property type="molecule type" value="Genomic_DNA"/>
</dbReference>
<dbReference type="FunFam" id="2.60.40.60:FF:000033">
    <property type="entry name" value="FAT atypical cadherin 1"/>
    <property type="match status" value="1"/>
</dbReference>
<evidence type="ECO:0000256" key="8">
    <source>
        <dbReference type="PROSITE-ProRule" id="PRU00043"/>
    </source>
</evidence>
<keyword evidence="6" id="KW-1133">Transmembrane helix</keyword>
<reference evidence="10 11" key="1">
    <citation type="submission" date="2023-11" db="EMBL/GenBank/DDBJ databases">
        <title>Halocaridina rubra genome assembly.</title>
        <authorList>
            <person name="Smith C."/>
        </authorList>
    </citation>
    <scope>NUCLEOTIDE SEQUENCE [LARGE SCALE GENOMIC DNA]</scope>
    <source>
        <strain evidence="10">EP-1</strain>
        <tissue evidence="10">Whole</tissue>
    </source>
</reference>
<keyword evidence="2" id="KW-0812">Transmembrane</keyword>
<keyword evidence="11" id="KW-1185">Reference proteome</keyword>
<dbReference type="GO" id="GO:0005886">
    <property type="term" value="C:plasma membrane"/>
    <property type="evidence" value="ECO:0007669"/>
    <property type="project" value="UniProtKB-SubCell"/>
</dbReference>
<dbReference type="Proteomes" id="UP001381693">
    <property type="component" value="Unassembled WGS sequence"/>
</dbReference>
<dbReference type="CDD" id="cd11304">
    <property type="entry name" value="Cadherin_repeat"/>
    <property type="match status" value="7"/>
</dbReference>
<dbReference type="Pfam" id="PF00028">
    <property type="entry name" value="Cadherin"/>
    <property type="match status" value="4"/>
</dbReference>
<dbReference type="AlphaFoldDB" id="A0AAN8XGJ6"/>
<dbReference type="PANTHER" id="PTHR24026:SF126">
    <property type="entry name" value="PROTOCADHERIN FAT 4"/>
    <property type="match status" value="1"/>
</dbReference>
<feature type="domain" description="Cadherin" evidence="9">
    <location>
        <begin position="558"/>
        <end position="662"/>
    </location>
</feature>
<dbReference type="SMART" id="SM00112">
    <property type="entry name" value="CA"/>
    <property type="match status" value="6"/>
</dbReference>
<evidence type="ECO:0000256" key="5">
    <source>
        <dbReference type="ARBA" id="ARBA00022837"/>
    </source>
</evidence>
<organism evidence="10 11">
    <name type="scientific">Halocaridina rubra</name>
    <name type="common">Hawaiian red shrimp</name>
    <dbReference type="NCBI Taxonomy" id="373956"/>
    <lineage>
        <taxon>Eukaryota</taxon>
        <taxon>Metazoa</taxon>
        <taxon>Ecdysozoa</taxon>
        <taxon>Arthropoda</taxon>
        <taxon>Crustacea</taxon>
        <taxon>Multicrustacea</taxon>
        <taxon>Malacostraca</taxon>
        <taxon>Eumalacostraca</taxon>
        <taxon>Eucarida</taxon>
        <taxon>Decapoda</taxon>
        <taxon>Pleocyemata</taxon>
        <taxon>Caridea</taxon>
        <taxon>Atyoidea</taxon>
        <taxon>Atyidae</taxon>
        <taxon>Halocaridina</taxon>
    </lineage>
</organism>
<evidence type="ECO:0000259" key="9">
    <source>
        <dbReference type="PROSITE" id="PS50268"/>
    </source>
</evidence>
<dbReference type="GO" id="GO:0008104">
    <property type="term" value="P:intracellular protein localization"/>
    <property type="evidence" value="ECO:0007669"/>
    <property type="project" value="UniProtKB-ARBA"/>
</dbReference>
<sequence length="747" mass="83030">MAVIKVKNTPEAPVFDSSQYLFAVTEFAKLGSYVGTVVARDADGDFSHYELSENKFNFVINRNNGIISVLSNNFGDVWEFNFFAVAIDKKNQQSQVPVRVSIIDENTNKPVFPACSDYQSGVTVSENQTAGVNVLLVEATDADHGENGEVTYSLLNDFNSFEIRTINGNGEIKTTRTLDRDGADKDFFLTVIAKDSAPKDSLQEACSFQITVTDINDNPPIFDQPSYDQNIATDHSLGSAVLRVTATDMDSGPNADLEYSLEPVTGRNEDITYFSISKANGIISLNKSLSDSMTNTKTFYLTARATDKGNQPQTSTVRVTVNVVSSGNLPPSIISENPSMEKLPEDAKVGTVVYTVCARSNIADKPNVYFTLVNGNTQDTNEDGTFALERLINNDPKCPGARGAEIYLAVRNLDYEAITVYKLILQVANDANARADEQLIINIEDVNDNPPVPQPFEGSVVENSDMTLITTIMAVDKDVSPEFRNLKYYFDTDVSQNVLDNFDLREQGQLWTKGELDREVEKQYRIPVRVTDGAYNRSYTYWITVQDVNDVAPIFDHDASTSEVILSESREVDKDTGINLVIIDPDVVNHNDFHIISGNDDQKFRIDSTTGDVLVNKPLDYDEPVRDRNFSMIVRLSDGANDQLDIPIIIAIKNENDNQPVFDKPNYTFQVTENTDCDFHFGDVSATDPDLPPNEDQNIYYYLFAPDSENFTIGSRDGKLKTLGVSNLHFKVLPHKGVLVENLQPDP</sequence>
<evidence type="ECO:0000256" key="3">
    <source>
        <dbReference type="ARBA" id="ARBA00022729"/>
    </source>
</evidence>
<feature type="domain" description="Cadherin" evidence="9">
    <location>
        <begin position="335"/>
        <end position="453"/>
    </location>
</feature>
<keyword evidence="3" id="KW-0732">Signal</keyword>